<gene>
    <name evidence="3" type="ORF">SAMN04489732_1318</name>
</gene>
<evidence type="ECO:0000313" key="4">
    <source>
        <dbReference type="Proteomes" id="UP000198582"/>
    </source>
</evidence>
<evidence type="ECO:0000256" key="2">
    <source>
        <dbReference type="SAM" id="SignalP"/>
    </source>
</evidence>
<feature type="chain" id="PRO_5011480443" description="HNH endonuclease" evidence="2">
    <location>
        <begin position="28"/>
        <end position="180"/>
    </location>
</feature>
<keyword evidence="4" id="KW-1185">Reference proteome</keyword>
<evidence type="ECO:0008006" key="5">
    <source>
        <dbReference type="Google" id="ProtNLM"/>
    </source>
</evidence>
<dbReference type="RefSeq" id="WP_091628634.1">
    <property type="nucleotide sequence ID" value="NZ_FOEF01000031.1"/>
</dbReference>
<evidence type="ECO:0000256" key="1">
    <source>
        <dbReference type="SAM" id="MobiDB-lite"/>
    </source>
</evidence>
<reference evidence="3 4" key="1">
    <citation type="submission" date="2016-10" db="EMBL/GenBank/DDBJ databases">
        <authorList>
            <person name="de Groot N.N."/>
        </authorList>
    </citation>
    <scope>NUCLEOTIDE SEQUENCE [LARGE SCALE GENOMIC DNA]</scope>
    <source>
        <strain evidence="3 4">DSM 44993</strain>
    </source>
</reference>
<accession>A0A1H8YNP1</accession>
<feature type="signal peptide" evidence="2">
    <location>
        <begin position="1"/>
        <end position="27"/>
    </location>
</feature>
<sequence>MSQLSRFAVPAIMVAGSLCLVMPAAHATTVTRATAPAASCSQSYLPLPDPACTPGATNPDVTQATIGSTICVSGWTATVRPPTSYTNALKKQGIADYGYSDTNMSDYEEDHFLPLEVGGAPRDPKNLWPEPHAGNENSRSKDSVENAVKKAVCAKKATLSAAQHALLTDWTTAESVLGIS</sequence>
<name>A0A1H8YNP1_9PSEU</name>
<proteinExistence type="predicted"/>
<organism evidence="3 4">
    <name type="scientific">Amycolatopsis saalfeldensis</name>
    <dbReference type="NCBI Taxonomy" id="394193"/>
    <lineage>
        <taxon>Bacteria</taxon>
        <taxon>Bacillati</taxon>
        <taxon>Actinomycetota</taxon>
        <taxon>Actinomycetes</taxon>
        <taxon>Pseudonocardiales</taxon>
        <taxon>Pseudonocardiaceae</taxon>
        <taxon>Amycolatopsis</taxon>
    </lineage>
</organism>
<dbReference type="OrthoDB" id="163358at2"/>
<evidence type="ECO:0000313" key="3">
    <source>
        <dbReference type="EMBL" id="SEP53769.1"/>
    </source>
</evidence>
<dbReference type="STRING" id="394193.SAMN04489732_1318"/>
<keyword evidence="2" id="KW-0732">Signal</keyword>
<protein>
    <recommendedName>
        <fullName evidence="5">HNH endonuclease</fullName>
    </recommendedName>
</protein>
<dbReference type="Proteomes" id="UP000198582">
    <property type="component" value="Unassembled WGS sequence"/>
</dbReference>
<dbReference type="AlphaFoldDB" id="A0A1H8YNP1"/>
<dbReference type="EMBL" id="FOEF01000031">
    <property type="protein sequence ID" value="SEP53769.1"/>
    <property type="molecule type" value="Genomic_DNA"/>
</dbReference>
<feature type="region of interest" description="Disordered" evidence="1">
    <location>
        <begin position="118"/>
        <end position="144"/>
    </location>
</feature>